<proteinExistence type="inferred from homology"/>
<keyword evidence="3" id="KW-0963">Cytoplasm</keyword>
<dbReference type="InterPro" id="IPR019337">
    <property type="entry name" value="Telomere_length_regulation_dom"/>
</dbReference>
<keyword evidence="7" id="KW-1185">Reference proteome</keyword>
<accession>A0ABQ9FTZ9</accession>
<dbReference type="Gene3D" id="1.25.40.720">
    <property type="entry name" value="Telomere length regulation protein 2, C-terminal domain"/>
    <property type="match status" value="1"/>
</dbReference>
<evidence type="ECO:0000259" key="5">
    <source>
        <dbReference type="Pfam" id="PF25320"/>
    </source>
</evidence>
<dbReference type="Pfam" id="PF25320">
    <property type="entry name" value="TELO2_ARM"/>
    <property type="match status" value="1"/>
</dbReference>
<organism evidence="6 7">
    <name type="scientific">Tegillarca granosa</name>
    <name type="common">Malaysian cockle</name>
    <name type="synonym">Anadara granosa</name>
    <dbReference type="NCBI Taxonomy" id="220873"/>
    <lineage>
        <taxon>Eukaryota</taxon>
        <taxon>Metazoa</taxon>
        <taxon>Spiralia</taxon>
        <taxon>Lophotrochozoa</taxon>
        <taxon>Mollusca</taxon>
        <taxon>Bivalvia</taxon>
        <taxon>Autobranchia</taxon>
        <taxon>Pteriomorphia</taxon>
        <taxon>Arcoida</taxon>
        <taxon>Arcoidea</taxon>
        <taxon>Arcidae</taxon>
        <taxon>Tegillarca</taxon>
    </lineage>
</organism>
<evidence type="ECO:0000256" key="1">
    <source>
        <dbReference type="ARBA" id="ARBA00004496"/>
    </source>
</evidence>
<evidence type="ECO:0000313" key="7">
    <source>
        <dbReference type="Proteomes" id="UP001217089"/>
    </source>
</evidence>
<dbReference type="PANTHER" id="PTHR15830:SF10">
    <property type="entry name" value="TELOMERE LENGTH REGULATION PROTEIN TEL2 HOMOLOG"/>
    <property type="match status" value="1"/>
</dbReference>
<evidence type="ECO:0000259" key="4">
    <source>
        <dbReference type="Pfam" id="PF10193"/>
    </source>
</evidence>
<dbReference type="InterPro" id="IPR057348">
    <property type="entry name" value="TELO2_ARM"/>
</dbReference>
<evidence type="ECO:0000256" key="3">
    <source>
        <dbReference type="ARBA" id="ARBA00022490"/>
    </source>
</evidence>
<feature type="domain" description="TELO2 ARM repeat" evidence="5">
    <location>
        <begin position="298"/>
        <end position="380"/>
    </location>
</feature>
<comment type="subcellular location">
    <subcellularLocation>
        <location evidence="1">Cytoplasm</location>
    </subcellularLocation>
</comment>
<evidence type="ECO:0008006" key="8">
    <source>
        <dbReference type="Google" id="ProtNLM"/>
    </source>
</evidence>
<protein>
    <recommendedName>
        <fullName evidence="8">Telomere length regulation protein TEL2 homolog</fullName>
    </recommendedName>
</protein>
<sequence>MASDRLEVRAFVRHLENIICNPASRLELLKSLTNVIKFINNGILNTDDGTSEFSNTKNARQIFLDEFYEIVLKKVLDQMSLEWISKFQCDELEECIDKLFFEGNNKAVFVVLNNSIDNSRPSYQLNKSVLLLEKFLQKHLLHSVFWKECTVGKVLEQYLLWDTTYVPLLSQDIFSTLCKAYDVLKKQSDISLEFVSRLIGKLCISGYGELLWSSLLAKLLKYVKEDFLWCRICERIVTGVPDRCKESVLVVLYGLVEKFIGDSILKKQKVEYLMCTKLLLFRHTEQVLVLQNIIGYLSSSHTRVHLFLKTFKELLKVWSDSSAIRHTSAEQHLYITKSLFICLGFLNKKHKQECKEEFLRLLMPGVQCHIGYSDHNIRLLGMYDKTDEIKSLLELCTPPVDPGIDHLCKEIEEVKIDCEKVEVKEQKITADVTVDSDLDSDDDLVPYDMSHDVKVTKVKQPKYIRDSMEGLISADDPERLEICLNSAEVLIRRNPDGLDEIAEEFTKILLHLTDKYSTAAFTQLRFKSLVALAVIVPIQVSDYLTKEFYERNYNLRQRMDILELQPRNLSKPSHDEVKNDKKHDKKKIVELNTSSDVESWRDIVQKRIDNKTRRFVKGRTQPEPTPVVNKFSKVAGHFFFPLMKNFDRKENTFDLLGEDSLVLGRLIVKQMGLTLLEFIWVLRFHTDQIVRHAILFACSMVFLSVPCHVLMTDLHQEVFETKEWLEGVVEKDPNTESKKLAVQCLEFNKGADPP</sequence>
<dbReference type="InterPro" id="IPR038528">
    <property type="entry name" value="TEL2_C_sf"/>
</dbReference>
<dbReference type="Pfam" id="PF10193">
    <property type="entry name" value="Telomere_reg-2"/>
    <property type="match status" value="1"/>
</dbReference>
<dbReference type="PANTHER" id="PTHR15830">
    <property type="entry name" value="TELOMERE LENGTH REGULATION PROTEIN TEL2 FAMILY MEMBER"/>
    <property type="match status" value="1"/>
</dbReference>
<comment type="caution">
    <text evidence="6">The sequence shown here is derived from an EMBL/GenBank/DDBJ whole genome shotgun (WGS) entry which is preliminary data.</text>
</comment>
<dbReference type="InterPro" id="IPR051970">
    <property type="entry name" value="TEL2_Regulation"/>
</dbReference>
<gene>
    <name evidence="6" type="ORF">KUTeg_004274</name>
</gene>
<dbReference type="Proteomes" id="UP001217089">
    <property type="component" value="Unassembled WGS sequence"/>
</dbReference>
<reference evidence="6 7" key="1">
    <citation type="submission" date="2022-12" db="EMBL/GenBank/DDBJ databases">
        <title>Chromosome-level genome of Tegillarca granosa.</title>
        <authorList>
            <person name="Kim J."/>
        </authorList>
    </citation>
    <scope>NUCLEOTIDE SEQUENCE [LARGE SCALE GENOMIC DNA]</scope>
    <source>
        <strain evidence="6">Teg-2019</strain>
        <tissue evidence="6">Adductor muscle</tissue>
    </source>
</reference>
<evidence type="ECO:0000256" key="2">
    <source>
        <dbReference type="ARBA" id="ARBA00006133"/>
    </source>
</evidence>
<evidence type="ECO:0000313" key="6">
    <source>
        <dbReference type="EMBL" id="KAJ8319183.1"/>
    </source>
</evidence>
<feature type="domain" description="Telomere length regulation protein conserved" evidence="4">
    <location>
        <begin position="461"/>
        <end position="563"/>
    </location>
</feature>
<dbReference type="EMBL" id="JARBDR010000214">
    <property type="protein sequence ID" value="KAJ8319183.1"/>
    <property type="molecule type" value="Genomic_DNA"/>
</dbReference>
<name>A0ABQ9FTZ9_TEGGR</name>
<comment type="similarity">
    <text evidence="2">Belongs to the TEL2 family.</text>
</comment>